<dbReference type="InterPro" id="IPR012337">
    <property type="entry name" value="RNaseH-like_sf"/>
</dbReference>
<protein>
    <submittedName>
        <fullName evidence="1">Uncharacterized protein</fullName>
    </submittedName>
</protein>
<organism evidence="1 2">
    <name type="scientific">Araneus ventricosus</name>
    <name type="common">Orbweaver spider</name>
    <name type="synonym">Epeira ventricosa</name>
    <dbReference type="NCBI Taxonomy" id="182803"/>
    <lineage>
        <taxon>Eukaryota</taxon>
        <taxon>Metazoa</taxon>
        <taxon>Ecdysozoa</taxon>
        <taxon>Arthropoda</taxon>
        <taxon>Chelicerata</taxon>
        <taxon>Arachnida</taxon>
        <taxon>Araneae</taxon>
        <taxon>Araneomorphae</taxon>
        <taxon>Entelegynae</taxon>
        <taxon>Araneoidea</taxon>
        <taxon>Araneidae</taxon>
        <taxon>Araneus</taxon>
    </lineage>
</organism>
<dbReference type="SUPFAM" id="SSF53098">
    <property type="entry name" value="Ribonuclease H-like"/>
    <property type="match status" value="1"/>
</dbReference>
<proteinExistence type="predicted"/>
<name>A0A4Y2K585_ARAVE</name>
<accession>A0A4Y2K585</accession>
<dbReference type="Gene3D" id="3.30.420.10">
    <property type="entry name" value="Ribonuclease H-like superfamily/Ribonuclease H"/>
    <property type="match status" value="1"/>
</dbReference>
<evidence type="ECO:0000313" key="1">
    <source>
        <dbReference type="EMBL" id="GBM97089.1"/>
    </source>
</evidence>
<dbReference type="AlphaFoldDB" id="A0A4Y2K585"/>
<keyword evidence="2" id="KW-1185">Reference proteome</keyword>
<dbReference type="OrthoDB" id="6437576at2759"/>
<dbReference type="GO" id="GO:0003676">
    <property type="term" value="F:nucleic acid binding"/>
    <property type="evidence" value="ECO:0007669"/>
    <property type="project" value="InterPro"/>
</dbReference>
<dbReference type="Proteomes" id="UP000499080">
    <property type="component" value="Unassembled WGS sequence"/>
</dbReference>
<sequence length="96" mass="10449">MALPMKLFQMAVPGVHLILPDGGIHQRKIGAGKVASNFTCELRAIVEALELHLSLPDLNKVKGLAIFCDSRSTLEAVQRGGTWLIEKMHSSFGKLP</sequence>
<gene>
    <name evidence="1" type="ORF">AVEN_112552_1</name>
</gene>
<dbReference type="EMBL" id="BGPR01004203">
    <property type="protein sequence ID" value="GBM97089.1"/>
    <property type="molecule type" value="Genomic_DNA"/>
</dbReference>
<dbReference type="InterPro" id="IPR036397">
    <property type="entry name" value="RNaseH_sf"/>
</dbReference>
<comment type="caution">
    <text evidence="1">The sequence shown here is derived from an EMBL/GenBank/DDBJ whole genome shotgun (WGS) entry which is preliminary data.</text>
</comment>
<evidence type="ECO:0000313" key="2">
    <source>
        <dbReference type="Proteomes" id="UP000499080"/>
    </source>
</evidence>
<reference evidence="1 2" key="1">
    <citation type="journal article" date="2019" name="Sci. Rep.">
        <title>Orb-weaving spider Araneus ventricosus genome elucidates the spidroin gene catalogue.</title>
        <authorList>
            <person name="Kono N."/>
            <person name="Nakamura H."/>
            <person name="Ohtoshi R."/>
            <person name="Moran D.A.P."/>
            <person name="Shinohara A."/>
            <person name="Yoshida Y."/>
            <person name="Fujiwara M."/>
            <person name="Mori M."/>
            <person name="Tomita M."/>
            <person name="Arakawa K."/>
        </authorList>
    </citation>
    <scope>NUCLEOTIDE SEQUENCE [LARGE SCALE GENOMIC DNA]</scope>
</reference>